<evidence type="ECO:0000256" key="4">
    <source>
        <dbReference type="ARBA" id="ARBA00022475"/>
    </source>
</evidence>
<dbReference type="InterPro" id="IPR038377">
    <property type="entry name" value="Na/Glc_symporter_sf"/>
</dbReference>
<dbReference type="Proteomes" id="UP000464954">
    <property type="component" value="Chromosome"/>
</dbReference>
<dbReference type="InterPro" id="IPR050277">
    <property type="entry name" value="Sodium:Solute_Symporter"/>
</dbReference>
<feature type="transmembrane region" description="Helical" evidence="14">
    <location>
        <begin position="636"/>
        <end position="654"/>
    </location>
</feature>
<evidence type="ECO:0000313" key="15">
    <source>
        <dbReference type="EMBL" id="QHI69931.1"/>
    </source>
</evidence>
<keyword evidence="6" id="KW-0769">Symport</keyword>
<feature type="transmembrane region" description="Helical" evidence="14">
    <location>
        <begin position="477"/>
        <end position="499"/>
    </location>
</feature>
<feature type="transmembrane region" description="Helical" evidence="14">
    <location>
        <begin position="299"/>
        <end position="317"/>
    </location>
</feature>
<feature type="transmembrane region" description="Helical" evidence="14">
    <location>
        <begin position="160"/>
        <end position="184"/>
    </location>
</feature>
<dbReference type="PROSITE" id="PS50283">
    <property type="entry name" value="NA_SOLUT_SYMP_3"/>
    <property type="match status" value="1"/>
</dbReference>
<dbReference type="Gene3D" id="1.20.1730.10">
    <property type="entry name" value="Sodium/glucose cotransporter"/>
    <property type="match status" value="1"/>
</dbReference>
<evidence type="ECO:0000256" key="6">
    <source>
        <dbReference type="ARBA" id="ARBA00022847"/>
    </source>
</evidence>
<keyword evidence="11" id="KW-0739">Sodium transport</keyword>
<keyword evidence="16" id="KW-1185">Reference proteome</keyword>
<dbReference type="PANTHER" id="PTHR48086">
    <property type="entry name" value="SODIUM/PROLINE SYMPORTER-RELATED"/>
    <property type="match status" value="1"/>
</dbReference>
<dbReference type="EMBL" id="CP047593">
    <property type="protein sequence ID" value="QHI69931.1"/>
    <property type="molecule type" value="Genomic_DNA"/>
</dbReference>
<dbReference type="GO" id="GO:0005886">
    <property type="term" value="C:plasma membrane"/>
    <property type="evidence" value="ECO:0007669"/>
    <property type="project" value="UniProtKB-SubCell"/>
</dbReference>
<accession>A0A6P1M7T0</accession>
<feature type="transmembrane region" description="Helical" evidence="14">
    <location>
        <begin position="7"/>
        <end position="27"/>
    </location>
</feature>
<feature type="transmembrane region" description="Helical" evidence="14">
    <location>
        <begin position="543"/>
        <end position="563"/>
    </location>
</feature>
<dbReference type="PANTHER" id="PTHR48086:SF3">
    <property type="entry name" value="SODIUM_PROLINE SYMPORTER"/>
    <property type="match status" value="1"/>
</dbReference>
<dbReference type="KEGG" id="taer:GT409_10870"/>
<evidence type="ECO:0000313" key="16">
    <source>
        <dbReference type="Proteomes" id="UP000464954"/>
    </source>
</evidence>
<feature type="transmembrane region" description="Helical" evidence="14">
    <location>
        <begin position="190"/>
        <end position="209"/>
    </location>
</feature>
<evidence type="ECO:0000256" key="3">
    <source>
        <dbReference type="ARBA" id="ARBA00022448"/>
    </source>
</evidence>
<keyword evidence="7 14" id="KW-1133">Transmembrane helix</keyword>
<keyword evidence="8" id="KW-0915">Sodium</keyword>
<dbReference type="GO" id="GO:0015193">
    <property type="term" value="F:L-proline transmembrane transporter activity"/>
    <property type="evidence" value="ECO:0007669"/>
    <property type="project" value="TreeGrafter"/>
</dbReference>
<sequence length="666" mass="74221">MTGYFNTFDYVFMCLYFIVLVAMGLYLKSRASESIEDYIVGGNKLPWWAIGISGMANFMDLTGTAVIVSFLFLLGPRGLFIEFRGGACLIMAFMMLWTGKWHRRSKCLTGAEWNIFRFGDTWGGRFAQLSAVIAQILGTVGMVSYLIFGVGQFLSMFLPFPPMTCALILVGVATVYTMVSGFYGVVFTDIFQSGIIIVATLYICTIAFMKVGSAGELQNLALEVTGNHEWMSASAQWNTNMPEGYTAYQHLALFAFFYLLRNIFQGAGSGADPKYFGARNDRECGTLSFLWTSLMTVRWPLMMGIAVLGIYLVASLFPELAAVKDAVELIRQHYPDVTQSGWGGLVSNIANTPDTFPAELIAGLKALLGPEDFADKVKLLGFSGTVNPERILPSVLILCTIPGLRGLVLIALIAASMSTFDSNINLASGLMVRDLYQKYIRPKASNKELVYAGWVSVVLLVLGGFGFAASVKSINDIWSWIIMGFGAGLLAPGILRFYWWRFNGGGYAVGTLCGMLSAVFQRIVDPGMEKLWFFRIAPQYNELILFVFVFMIGTLGCVIGSFIMKQTDPAVLEDFYRKTRPFGLWKKMKDLLPADERGLVTQEHRNDLIALPFALLWQVSMFMMPMLLITHSWGSFFKWGVAFAIGLYGVYRFWYRHLPKTNNYES</sequence>
<dbReference type="AlphaFoldDB" id="A0A6P1M7T0"/>
<reference evidence="15 16" key="1">
    <citation type="submission" date="2020-01" db="EMBL/GenBank/DDBJ databases">
        <title>Ponticoccus aerotolerans gen. nov., sp. nov., an anaerobic bacterium and proposal of Ponticoccusceae fam. nov., Ponticoccusles ord. nov. and Ponticoccuse classis nov. in the phylum Kiritimatiellaeota.</title>
        <authorList>
            <person name="Zhou L.Y."/>
            <person name="Du Z.J."/>
        </authorList>
    </citation>
    <scope>NUCLEOTIDE SEQUENCE [LARGE SCALE GENOMIC DNA]</scope>
    <source>
        <strain evidence="15 16">S-5007</strain>
    </source>
</reference>
<gene>
    <name evidence="15" type="ORF">GT409_10870</name>
</gene>
<name>A0A6P1M7T0_9BACT</name>
<evidence type="ECO:0000256" key="7">
    <source>
        <dbReference type="ARBA" id="ARBA00022989"/>
    </source>
</evidence>
<evidence type="ECO:0000256" key="12">
    <source>
        <dbReference type="ARBA" id="ARBA00033708"/>
    </source>
</evidence>
<feature type="transmembrane region" description="Helical" evidence="14">
    <location>
        <begin position="391"/>
        <end position="415"/>
    </location>
</feature>
<evidence type="ECO:0000256" key="8">
    <source>
        <dbReference type="ARBA" id="ARBA00023053"/>
    </source>
</evidence>
<dbReference type="InterPro" id="IPR001734">
    <property type="entry name" value="Na/solute_symporter"/>
</dbReference>
<evidence type="ECO:0000256" key="9">
    <source>
        <dbReference type="ARBA" id="ARBA00023065"/>
    </source>
</evidence>
<dbReference type="Pfam" id="PF00474">
    <property type="entry name" value="SSF"/>
    <property type="match status" value="2"/>
</dbReference>
<feature type="transmembrane region" description="Helical" evidence="14">
    <location>
        <begin position="506"/>
        <end position="523"/>
    </location>
</feature>
<keyword evidence="3" id="KW-0813">Transport</keyword>
<evidence type="ECO:0000256" key="5">
    <source>
        <dbReference type="ARBA" id="ARBA00022692"/>
    </source>
</evidence>
<evidence type="ECO:0000256" key="2">
    <source>
        <dbReference type="ARBA" id="ARBA00006434"/>
    </source>
</evidence>
<comment type="subcellular location">
    <subcellularLocation>
        <location evidence="1">Cell membrane</location>
        <topology evidence="1">Multi-pass membrane protein</topology>
    </subcellularLocation>
</comment>
<dbReference type="GO" id="GO:0005298">
    <property type="term" value="F:proline:sodium symporter activity"/>
    <property type="evidence" value="ECO:0007669"/>
    <property type="project" value="TreeGrafter"/>
</dbReference>
<dbReference type="GO" id="GO:0015824">
    <property type="term" value="P:proline transport"/>
    <property type="evidence" value="ECO:0007669"/>
    <property type="project" value="TreeGrafter"/>
</dbReference>
<evidence type="ECO:0000256" key="14">
    <source>
        <dbReference type="SAM" id="Phobius"/>
    </source>
</evidence>
<keyword evidence="4" id="KW-1003">Cell membrane</keyword>
<evidence type="ECO:0000256" key="13">
    <source>
        <dbReference type="RuleBase" id="RU362091"/>
    </source>
</evidence>
<feature type="transmembrane region" description="Helical" evidence="14">
    <location>
        <begin position="81"/>
        <end position="99"/>
    </location>
</feature>
<protein>
    <submittedName>
        <fullName evidence="15">Sodium:solute symporter</fullName>
    </submittedName>
</protein>
<keyword evidence="10 14" id="KW-0472">Membrane</keyword>
<feature type="transmembrane region" description="Helical" evidence="14">
    <location>
        <begin position="47"/>
        <end position="74"/>
    </location>
</feature>
<keyword evidence="9" id="KW-0406">Ion transport</keyword>
<evidence type="ECO:0000256" key="11">
    <source>
        <dbReference type="ARBA" id="ARBA00023201"/>
    </source>
</evidence>
<organism evidence="15 16">
    <name type="scientific">Tichowtungia aerotolerans</name>
    <dbReference type="NCBI Taxonomy" id="2697043"/>
    <lineage>
        <taxon>Bacteria</taxon>
        <taxon>Pseudomonadati</taxon>
        <taxon>Kiritimatiellota</taxon>
        <taxon>Tichowtungiia</taxon>
        <taxon>Tichowtungiales</taxon>
        <taxon>Tichowtungiaceae</taxon>
        <taxon>Tichowtungia</taxon>
    </lineage>
</organism>
<dbReference type="RefSeq" id="WP_160629112.1">
    <property type="nucleotide sequence ID" value="NZ_CP047593.1"/>
</dbReference>
<proteinExistence type="inferred from homology"/>
<comment type="similarity">
    <text evidence="2 13">Belongs to the sodium:solute symporter (SSF) (TC 2.A.21) family.</text>
</comment>
<evidence type="ECO:0000256" key="10">
    <source>
        <dbReference type="ARBA" id="ARBA00023136"/>
    </source>
</evidence>
<keyword evidence="5 14" id="KW-0812">Transmembrane</keyword>
<feature type="transmembrane region" description="Helical" evidence="14">
    <location>
        <begin position="126"/>
        <end position="148"/>
    </location>
</feature>
<comment type="catalytic activity">
    <reaction evidence="12">
        <text>L-proline(in) + Na(+)(in) = L-proline(out) + Na(+)(out)</text>
        <dbReference type="Rhea" id="RHEA:28967"/>
        <dbReference type="ChEBI" id="CHEBI:29101"/>
        <dbReference type="ChEBI" id="CHEBI:60039"/>
    </reaction>
</comment>
<evidence type="ECO:0000256" key="1">
    <source>
        <dbReference type="ARBA" id="ARBA00004651"/>
    </source>
</evidence>
<feature type="transmembrane region" description="Helical" evidence="14">
    <location>
        <begin position="449"/>
        <end position="471"/>
    </location>
</feature>